<dbReference type="PANTHER" id="PTHR24305:SF166">
    <property type="entry name" value="CYTOCHROME P450 12A4, MITOCHONDRIAL-RELATED"/>
    <property type="match status" value="1"/>
</dbReference>
<keyword evidence="5" id="KW-0349">Heme</keyword>
<comment type="cofactor">
    <cofactor evidence="1">
        <name>heme</name>
        <dbReference type="ChEBI" id="CHEBI:30413"/>
    </cofactor>
</comment>
<keyword evidence="5" id="KW-0503">Monooxygenase</keyword>
<dbReference type="PROSITE" id="PS00086">
    <property type="entry name" value="CYTOCHROME_P450"/>
    <property type="match status" value="1"/>
</dbReference>
<sequence length="356" mass="39609">MTVSFFAATDIKLHRHLRSRVSGAYSMTSILAMEPLVQDVADALWDRLHALAGKEQPVPLHLWAKYFAFDVVGQLALGGRIGFVQQGCDVDGIIASINDGFYLMANMGNVLGQMFWINNPLAQWAIRMLGGRRLNAFSVFLAWLEKRVDERMAGSSGGVEVGKRRDMLQHFIDAKDAAGCPVTKADVMIEGVNILGAGADTTSIGILACLGALLQHPDRLRRAQAEVDCAYRDLGLEHNGGDISFKDAERLPYLAAAIKESTRLHPSIQYQLPRYAPKGGVQIGEFFFGMGSRSCVGKNLATVELFKFTAQFLRHFDAELINPEKPWETKTQWFSMQSNFWIRLKTRDVPQINNQC</sequence>
<proteinExistence type="inferred from homology"/>
<dbReference type="Proteomes" id="UP001521116">
    <property type="component" value="Unassembled WGS sequence"/>
</dbReference>
<dbReference type="SUPFAM" id="SSF48264">
    <property type="entry name" value="Cytochrome P450"/>
    <property type="match status" value="1"/>
</dbReference>
<dbReference type="InterPro" id="IPR002401">
    <property type="entry name" value="Cyt_P450_E_grp-I"/>
</dbReference>
<evidence type="ECO:0000256" key="1">
    <source>
        <dbReference type="ARBA" id="ARBA00001971"/>
    </source>
</evidence>
<keyword evidence="7" id="KW-1185">Reference proteome</keyword>
<dbReference type="Gene3D" id="1.10.630.10">
    <property type="entry name" value="Cytochrome P450"/>
    <property type="match status" value="2"/>
</dbReference>
<evidence type="ECO:0000313" key="7">
    <source>
        <dbReference type="Proteomes" id="UP001521116"/>
    </source>
</evidence>
<keyword evidence="4 5" id="KW-0408">Iron</keyword>
<keyword evidence="5" id="KW-0560">Oxidoreductase</keyword>
<gene>
    <name evidence="6" type="ORF">SLS56_009401</name>
</gene>
<comment type="caution">
    <text evidence="6">The sequence shown here is derived from an EMBL/GenBank/DDBJ whole genome shotgun (WGS) entry which is preliminary data.</text>
</comment>
<dbReference type="InterPro" id="IPR036396">
    <property type="entry name" value="Cyt_P450_sf"/>
</dbReference>
<evidence type="ECO:0000256" key="4">
    <source>
        <dbReference type="ARBA" id="ARBA00023004"/>
    </source>
</evidence>
<name>A0ABR3SHY6_9PEZI</name>
<dbReference type="PRINTS" id="PR00385">
    <property type="entry name" value="P450"/>
</dbReference>
<dbReference type="PRINTS" id="PR00463">
    <property type="entry name" value="EP450I"/>
</dbReference>
<dbReference type="InterPro" id="IPR050121">
    <property type="entry name" value="Cytochrome_P450_monoxygenase"/>
</dbReference>
<comment type="similarity">
    <text evidence="2 5">Belongs to the cytochrome P450 family.</text>
</comment>
<evidence type="ECO:0000256" key="2">
    <source>
        <dbReference type="ARBA" id="ARBA00010617"/>
    </source>
</evidence>
<accession>A0ABR3SHY6</accession>
<reference evidence="6 7" key="1">
    <citation type="submission" date="2024-02" db="EMBL/GenBank/DDBJ databases">
        <title>De novo assembly and annotation of 12 fungi associated with fruit tree decline syndrome in Ontario, Canada.</title>
        <authorList>
            <person name="Sulman M."/>
            <person name="Ellouze W."/>
            <person name="Ilyukhin E."/>
        </authorList>
    </citation>
    <scope>NUCLEOTIDE SEQUENCE [LARGE SCALE GENOMIC DNA]</scope>
    <source>
        <strain evidence="6 7">M1-105</strain>
    </source>
</reference>
<dbReference type="Pfam" id="PF00067">
    <property type="entry name" value="p450"/>
    <property type="match status" value="2"/>
</dbReference>
<evidence type="ECO:0000256" key="3">
    <source>
        <dbReference type="ARBA" id="ARBA00022723"/>
    </source>
</evidence>
<evidence type="ECO:0008006" key="8">
    <source>
        <dbReference type="Google" id="ProtNLM"/>
    </source>
</evidence>
<organism evidence="6 7">
    <name type="scientific">Neofusicoccum ribis</name>
    <dbReference type="NCBI Taxonomy" id="45134"/>
    <lineage>
        <taxon>Eukaryota</taxon>
        <taxon>Fungi</taxon>
        <taxon>Dikarya</taxon>
        <taxon>Ascomycota</taxon>
        <taxon>Pezizomycotina</taxon>
        <taxon>Dothideomycetes</taxon>
        <taxon>Dothideomycetes incertae sedis</taxon>
        <taxon>Botryosphaeriales</taxon>
        <taxon>Botryosphaeriaceae</taxon>
        <taxon>Neofusicoccum</taxon>
    </lineage>
</organism>
<protein>
    <recommendedName>
        <fullName evidence="8">Cytochrome P450</fullName>
    </recommendedName>
</protein>
<evidence type="ECO:0000256" key="5">
    <source>
        <dbReference type="RuleBase" id="RU000461"/>
    </source>
</evidence>
<dbReference type="EMBL" id="JAJVDC020000158">
    <property type="protein sequence ID" value="KAL1621038.1"/>
    <property type="molecule type" value="Genomic_DNA"/>
</dbReference>
<dbReference type="InterPro" id="IPR017972">
    <property type="entry name" value="Cyt_P450_CS"/>
</dbReference>
<dbReference type="InterPro" id="IPR001128">
    <property type="entry name" value="Cyt_P450"/>
</dbReference>
<keyword evidence="3 5" id="KW-0479">Metal-binding</keyword>
<evidence type="ECO:0000313" key="6">
    <source>
        <dbReference type="EMBL" id="KAL1621038.1"/>
    </source>
</evidence>
<dbReference type="PANTHER" id="PTHR24305">
    <property type="entry name" value="CYTOCHROME P450"/>
    <property type="match status" value="1"/>
</dbReference>